<evidence type="ECO:0000259" key="1">
    <source>
        <dbReference type="PROSITE" id="PS51352"/>
    </source>
</evidence>
<dbReference type="SUPFAM" id="SSF52833">
    <property type="entry name" value="Thioredoxin-like"/>
    <property type="match status" value="1"/>
</dbReference>
<evidence type="ECO:0000313" key="2">
    <source>
        <dbReference type="EMBL" id="PWK24481.1"/>
    </source>
</evidence>
<evidence type="ECO:0000313" key="3">
    <source>
        <dbReference type="Proteomes" id="UP000245489"/>
    </source>
</evidence>
<dbReference type="Gene3D" id="3.40.30.10">
    <property type="entry name" value="Glutaredoxin"/>
    <property type="match status" value="1"/>
</dbReference>
<accession>A0A316E267</accession>
<gene>
    <name evidence="2" type="ORF">LV89_02994</name>
</gene>
<feature type="domain" description="Thioredoxin" evidence="1">
    <location>
        <begin position="12"/>
        <end position="137"/>
    </location>
</feature>
<dbReference type="InterPro" id="IPR004879">
    <property type="entry name" value="Ssp411-like_TRX"/>
</dbReference>
<dbReference type="AlphaFoldDB" id="A0A316E267"/>
<dbReference type="CDD" id="cd02947">
    <property type="entry name" value="TRX_family"/>
    <property type="match status" value="1"/>
</dbReference>
<dbReference type="RefSeq" id="WP_109743707.1">
    <property type="nucleotide sequence ID" value="NZ_QGGO01000015.1"/>
</dbReference>
<keyword evidence="3" id="KW-1185">Reference proteome</keyword>
<dbReference type="OrthoDB" id="645813at2"/>
<comment type="caution">
    <text evidence="2">The sequence shown here is derived from an EMBL/GenBank/DDBJ whole genome shotgun (WGS) entry which is preliminary data.</text>
</comment>
<protein>
    <submittedName>
        <fullName evidence="2">Uncharacterized protein DUF255</fullName>
    </submittedName>
</protein>
<dbReference type="PROSITE" id="PS51352">
    <property type="entry name" value="THIOREDOXIN_2"/>
    <property type="match status" value="1"/>
</dbReference>
<dbReference type="Pfam" id="PF03190">
    <property type="entry name" value="Thioredox_DsbH"/>
    <property type="match status" value="1"/>
</dbReference>
<sequence>MNKQIIYFFVILLSIITNDLFAQGIQWQTGNFESILNKAKVQKKLIYIDIYTTWCGPCKQMDAEVFANASVGKLFNEHFINYKIDGEKGEGRDLVDYFELDSYPTSMFIDGDWNVVMKLEGFRPTERLLESGEQVKERGKISGSDDELEQAYSKGKRDVPFLYEYIKARAFQKLDNGALLDEYLSKINIEQLKSEKTEKLILENASLLRGRTFDYLMTRKSELIFERKIKGIISQNLNKAVNQKNEKLLNEVLTANGRLSKTFAEANEWNTEAKMNYFMLTNQLEKFFVTADFFMDTYILKKNISSFQNLPELKDVYSQKLRKASKFVVERFKEREKLEKAVAWIRKSLEIEEKSSNNEIYSRLLFTLGSKIEAIGLMDRALELAKKEKADSDYLDLLNNELAKMKR</sequence>
<dbReference type="Proteomes" id="UP000245489">
    <property type="component" value="Unassembled WGS sequence"/>
</dbReference>
<organism evidence="2 3">
    <name type="scientific">Arcicella aurantiaca</name>
    <dbReference type="NCBI Taxonomy" id="591202"/>
    <lineage>
        <taxon>Bacteria</taxon>
        <taxon>Pseudomonadati</taxon>
        <taxon>Bacteroidota</taxon>
        <taxon>Cytophagia</taxon>
        <taxon>Cytophagales</taxon>
        <taxon>Flectobacillaceae</taxon>
        <taxon>Arcicella</taxon>
    </lineage>
</organism>
<proteinExistence type="predicted"/>
<dbReference type="InterPro" id="IPR036249">
    <property type="entry name" value="Thioredoxin-like_sf"/>
</dbReference>
<name>A0A316E267_9BACT</name>
<reference evidence="2 3" key="1">
    <citation type="submission" date="2018-05" db="EMBL/GenBank/DDBJ databases">
        <title>Genomic Encyclopedia of Archaeal and Bacterial Type Strains, Phase II (KMG-II): from individual species to whole genera.</title>
        <authorList>
            <person name="Goeker M."/>
        </authorList>
    </citation>
    <scope>NUCLEOTIDE SEQUENCE [LARGE SCALE GENOMIC DNA]</scope>
    <source>
        <strain evidence="2 3">DSM 22214</strain>
    </source>
</reference>
<dbReference type="EMBL" id="QGGO01000015">
    <property type="protein sequence ID" value="PWK24481.1"/>
    <property type="molecule type" value="Genomic_DNA"/>
</dbReference>
<dbReference type="InterPro" id="IPR013766">
    <property type="entry name" value="Thioredoxin_domain"/>
</dbReference>